<evidence type="ECO:0000313" key="2">
    <source>
        <dbReference type="EMBL" id="CAB4941362.1"/>
    </source>
</evidence>
<proteinExistence type="predicted"/>
<evidence type="ECO:0000313" key="1">
    <source>
        <dbReference type="EMBL" id="CAB4778224.1"/>
    </source>
</evidence>
<dbReference type="EMBL" id="CAEZZY010000051">
    <property type="protein sequence ID" value="CAB4778224.1"/>
    <property type="molecule type" value="Genomic_DNA"/>
</dbReference>
<dbReference type="AlphaFoldDB" id="A0A6J6W3R3"/>
<dbReference type="EMBL" id="CAFBNK010000007">
    <property type="protein sequence ID" value="CAB4941362.1"/>
    <property type="molecule type" value="Genomic_DNA"/>
</dbReference>
<sequence length="552" mass="60043">MRSTLIKFATVINLIILTSFSIGQNAPAQASDSVVYTDFAANDFGLWSQSSIYGQDYLGSTKLEDWKQLRCSGWDDPSCAVYDNLYSDLILSPCANEADRACLDSVEAKNLNGTLEKLALYGEATSKKIAKYQFKSGTELVDIPAGGGLSVWKSSVKNSDGSDKYYAAHILLRYIATSKKTGSTLDNHISLSDFKGQVYPVTLKKGGTCAEFAIGDECVNSADFLGDEKIAVTLRMNKNLTGWIFGRMQDADFSVTALDATYNKIRISGDVTFVPELAASVAKTDIAKDPKLEKYLKDFFTVGRVGSSVPDPGNGSWNDASVGGLHSTTYEGFLAAQTTTRLLSVNFDKFGLFAAFENQLKPYSPAASNTGTNILRKTNSIFWNFGANTYIGNNTCSSDKSKLHGMVVTNAPIFENGPPEFKDGSLNYRVAGIHNNIDGSEFKGRYTYIVRSDTARCYYGFSSAPIEARVEVVSSNNANQIATVLVSEKEGFLKLQADNFTFSSPTIKVKFSQQAIKKVVPKKSTTITCIKGKISKKISGTAPKCPTGYKKK</sequence>
<reference evidence="1" key="1">
    <citation type="submission" date="2020-05" db="EMBL/GenBank/DDBJ databases">
        <authorList>
            <person name="Chiriac C."/>
            <person name="Salcher M."/>
            <person name="Ghai R."/>
            <person name="Kavagutti S V."/>
        </authorList>
    </citation>
    <scope>NUCLEOTIDE SEQUENCE</scope>
</reference>
<organism evidence="1">
    <name type="scientific">freshwater metagenome</name>
    <dbReference type="NCBI Taxonomy" id="449393"/>
    <lineage>
        <taxon>unclassified sequences</taxon>
        <taxon>metagenomes</taxon>
        <taxon>ecological metagenomes</taxon>
    </lineage>
</organism>
<accession>A0A6J6W3R3</accession>
<gene>
    <name evidence="1" type="ORF">UFOPK2928_00594</name>
    <name evidence="2" type="ORF">UFOPK3786_00099</name>
</gene>
<name>A0A6J6W3R3_9ZZZZ</name>
<protein>
    <submittedName>
        <fullName evidence="1">Unannotated protein</fullName>
    </submittedName>
</protein>